<dbReference type="SUPFAM" id="SSF69047">
    <property type="entry name" value="Hypothetical protein YjbJ"/>
    <property type="match status" value="1"/>
</dbReference>
<evidence type="ECO:0000313" key="4">
    <source>
        <dbReference type="Proteomes" id="UP000055702"/>
    </source>
</evidence>
<evidence type="ECO:0000256" key="1">
    <source>
        <dbReference type="ARBA" id="ARBA00009129"/>
    </source>
</evidence>
<dbReference type="PANTHER" id="PTHR34977">
    <property type="entry name" value="UPF0337 PROTEIN YJBJ"/>
    <property type="match status" value="1"/>
</dbReference>
<comment type="caution">
    <text evidence="3">The sequence shown here is derived from an EMBL/GenBank/DDBJ whole genome shotgun (WGS) entry which is preliminary data.</text>
</comment>
<protein>
    <submittedName>
        <fullName evidence="3">General stress protein CsbD</fullName>
    </submittedName>
</protein>
<evidence type="ECO:0000259" key="2">
    <source>
        <dbReference type="Pfam" id="PF05532"/>
    </source>
</evidence>
<name>A0A119CYI4_SHEFR</name>
<dbReference type="PANTHER" id="PTHR34977:SF1">
    <property type="entry name" value="UPF0337 PROTEIN YJBJ"/>
    <property type="match status" value="1"/>
</dbReference>
<dbReference type="Gene3D" id="1.10.1470.10">
    <property type="entry name" value="YjbJ"/>
    <property type="match status" value="1"/>
</dbReference>
<dbReference type="InterPro" id="IPR036629">
    <property type="entry name" value="YjbJ_sf"/>
</dbReference>
<dbReference type="Proteomes" id="UP000055702">
    <property type="component" value="Unassembled WGS sequence"/>
</dbReference>
<proteinExistence type="inferred from homology"/>
<dbReference type="InterPro" id="IPR026042">
    <property type="entry name" value="YjbJ"/>
</dbReference>
<organism evidence="3">
    <name type="scientific">Shewanella frigidimarina</name>
    <dbReference type="NCBI Taxonomy" id="56812"/>
    <lineage>
        <taxon>Bacteria</taxon>
        <taxon>Pseudomonadati</taxon>
        <taxon>Pseudomonadota</taxon>
        <taxon>Gammaproteobacteria</taxon>
        <taxon>Alteromonadales</taxon>
        <taxon>Shewanellaceae</taxon>
        <taxon>Shewanella</taxon>
    </lineage>
</organism>
<feature type="domain" description="CsbD-like" evidence="2">
    <location>
        <begin position="4"/>
        <end position="56"/>
    </location>
</feature>
<dbReference type="PIRSF" id="PIRSF039008">
    <property type="entry name" value="YjbJ"/>
    <property type="match status" value="1"/>
</dbReference>
<dbReference type="InterPro" id="IPR050423">
    <property type="entry name" value="UPF0337_stress_rsp"/>
</dbReference>
<evidence type="ECO:0000313" key="3">
    <source>
        <dbReference type="EMBL" id="KVW99829.1"/>
    </source>
</evidence>
<sequence>MNNDIIKGKWKQASGSLKARWGKLTDDDLQEVDGKLEKFQGKMQEKYGMAKDEAKKEFDKSYS</sequence>
<accession>A0A119CYI4</accession>
<reference evidence="3 4" key="1">
    <citation type="submission" date="2016-01" db="EMBL/GenBank/DDBJ databases">
        <title>Draft genome of the antarctic isolate Shewanella frigidimarina Ag06-30.</title>
        <authorList>
            <person name="Parmeciano Di Noto G."/>
            <person name="Vazquez S."/>
            <person name="Mac Cormack W."/>
            <person name="Iriarte A."/>
            <person name="Quiroga C."/>
        </authorList>
    </citation>
    <scope>NUCLEOTIDE SEQUENCE [LARGE SCALE GENOMIC DNA]</scope>
    <source>
        <strain evidence="3 4">Ag06-30</strain>
    </source>
</reference>
<comment type="similarity">
    <text evidence="1">Belongs to the UPF0337 (CsbD) family.</text>
</comment>
<dbReference type="InterPro" id="IPR008462">
    <property type="entry name" value="CsbD"/>
</dbReference>
<dbReference type="AlphaFoldDB" id="A0A119CYI4"/>
<dbReference type="EMBL" id="LRDC01000090">
    <property type="protein sequence ID" value="KVW99829.1"/>
    <property type="molecule type" value="Genomic_DNA"/>
</dbReference>
<dbReference type="Pfam" id="PF05532">
    <property type="entry name" value="CsbD"/>
    <property type="match status" value="1"/>
</dbReference>
<dbReference type="RefSeq" id="WP_059748014.1">
    <property type="nucleotide sequence ID" value="NZ_JBOZPT010000004.1"/>
</dbReference>
<gene>
    <name evidence="3" type="ORF">AWJ07_11015</name>
</gene>